<dbReference type="InterPro" id="IPR002104">
    <property type="entry name" value="Integrase_catalytic"/>
</dbReference>
<keyword evidence="4" id="KW-0175">Coiled coil</keyword>
<dbReference type="GO" id="GO:0006310">
    <property type="term" value="P:DNA recombination"/>
    <property type="evidence" value="ECO:0007669"/>
    <property type="project" value="UniProtKB-KW"/>
</dbReference>
<dbReference type="OrthoDB" id="142712at2157"/>
<proteinExistence type="predicted"/>
<evidence type="ECO:0000256" key="2">
    <source>
        <dbReference type="ARBA" id="ARBA00023125"/>
    </source>
</evidence>
<accession>A0A2A2H7X2</accession>
<organism evidence="6 7">
    <name type="scientific">Methanobacterium bryantii</name>
    <dbReference type="NCBI Taxonomy" id="2161"/>
    <lineage>
        <taxon>Archaea</taxon>
        <taxon>Methanobacteriati</taxon>
        <taxon>Methanobacteriota</taxon>
        <taxon>Methanomada group</taxon>
        <taxon>Methanobacteria</taxon>
        <taxon>Methanobacteriales</taxon>
        <taxon>Methanobacteriaceae</taxon>
        <taxon>Methanobacterium</taxon>
    </lineage>
</organism>
<reference evidence="6 7" key="1">
    <citation type="journal article" date="2017" name="BMC Genomics">
        <title>Genomic analysis of methanogenic archaea reveals a shift towards energy conservation.</title>
        <authorList>
            <person name="Gilmore S.P."/>
            <person name="Henske J.K."/>
            <person name="Sexton J.A."/>
            <person name="Solomon K.V."/>
            <person name="Seppala S."/>
            <person name="Yoo J.I."/>
            <person name="Huyett L.M."/>
            <person name="Pressman A."/>
            <person name="Cogan J.Z."/>
            <person name="Kivenson V."/>
            <person name="Peng X."/>
            <person name="Tan Y."/>
            <person name="Valentine D.L."/>
            <person name="O'Malley M.A."/>
        </authorList>
    </citation>
    <scope>NUCLEOTIDE SEQUENCE [LARGE SCALE GENOMIC DNA]</scope>
    <source>
        <strain evidence="6 7">M.o.H.</strain>
    </source>
</reference>
<dbReference type="PANTHER" id="PTHR30349:SF41">
    <property type="entry name" value="INTEGRASE_RECOMBINASE PROTEIN MJ0367-RELATED"/>
    <property type="match status" value="1"/>
</dbReference>
<comment type="caution">
    <text evidence="6">The sequence shown here is derived from an EMBL/GenBank/DDBJ whole genome shotgun (WGS) entry which is preliminary data.</text>
</comment>
<keyword evidence="1" id="KW-0229">DNA integration</keyword>
<evidence type="ECO:0000313" key="6">
    <source>
        <dbReference type="EMBL" id="PAV05353.1"/>
    </source>
</evidence>
<dbReference type="AlphaFoldDB" id="A0A2A2H7X2"/>
<evidence type="ECO:0000259" key="5">
    <source>
        <dbReference type="PROSITE" id="PS51898"/>
    </source>
</evidence>
<dbReference type="SUPFAM" id="SSF56349">
    <property type="entry name" value="DNA breaking-rejoining enzymes"/>
    <property type="match status" value="1"/>
</dbReference>
<dbReference type="RefSeq" id="WP_069584731.1">
    <property type="nucleotide sequence ID" value="NZ_LMVM01000007.1"/>
</dbReference>
<gene>
    <name evidence="6" type="ORF">ASJ80_10200</name>
</gene>
<dbReference type="Pfam" id="PF00589">
    <property type="entry name" value="Phage_integrase"/>
    <property type="match status" value="1"/>
</dbReference>
<dbReference type="InterPro" id="IPR011010">
    <property type="entry name" value="DNA_brk_join_enz"/>
</dbReference>
<dbReference type="GO" id="GO:0003677">
    <property type="term" value="F:DNA binding"/>
    <property type="evidence" value="ECO:0007669"/>
    <property type="project" value="UniProtKB-KW"/>
</dbReference>
<evidence type="ECO:0000313" key="7">
    <source>
        <dbReference type="Proteomes" id="UP000217784"/>
    </source>
</evidence>
<name>A0A2A2H7X2_METBR</name>
<dbReference type="PANTHER" id="PTHR30349">
    <property type="entry name" value="PHAGE INTEGRASE-RELATED"/>
    <property type="match status" value="1"/>
</dbReference>
<dbReference type="CDD" id="cd00397">
    <property type="entry name" value="DNA_BRE_C"/>
    <property type="match status" value="1"/>
</dbReference>
<dbReference type="GO" id="GO:0015074">
    <property type="term" value="P:DNA integration"/>
    <property type="evidence" value="ECO:0007669"/>
    <property type="project" value="UniProtKB-KW"/>
</dbReference>
<dbReference type="InterPro" id="IPR013762">
    <property type="entry name" value="Integrase-like_cat_sf"/>
</dbReference>
<feature type="domain" description="Tyr recombinase" evidence="5">
    <location>
        <begin position="126"/>
        <end position="320"/>
    </location>
</feature>
<evidence type="ECO:0000256" key="1">
    <source>
        <dbReference type="ARBA" id="ARBA00022908"/>
    </source>
</evidence>
<keyword evidence="7" id="KW-1185">Reference proteome</keyword>
<evidence type="ECO:0000256" key="4">
    <source>
        <dbReference type="SAM" id="Coils"/>
    </source>
</evidence>
<keyword evidence="2" id="KW-0238">DNA-binding</keyword>
<dbReference type="Proteomes" id="UP000217784">
    <property type="component" value="Unassembled WGS sequence"/>
</dbReference>
<dbReference type="InterPro" id="IPR050090">
    <property type="entry name" value="Tyrosine_recombinase_XerCD"/>
</dbReference>
<dbReference type="PROSITE" id="PS51898">
    <property type="entry name" value="TYR_RECOMBINASE"/>
    <property type="match status" value="1"/>
</dbReference>
<keyword evidence="3" id="KW-0233">DNA recombination</keyword>
<evidence type="ECO:0000256" key="3">
    <source>
        <dbReference type="ARBA" id="ARBA00023172"/>
    </source>
</evidence>
<dbReference type="Gene3D" id="1.10.443.10">
    <property type="entry name" value="Intergrase catalytic core"/>
    <property type="match status" value="1"/>
</dbReference>
<dbReference type="EMBL" id="LMVM01000007">
    <property type="protein sequence ID" value="PAV05353.1"/>
    <property type="molecule type" value="Genomic_DNA"/>
</dbReference>
<feature type="coiled-coil region" evidence="4">
    <location>
        <begin position="331"/>
        <end position="379"/>
    </location>
</feature>
<protein>
    <recommendedName>
        <fullName evidence="5">Tyr recombinase domain-containing protein</fullName>
    </recommendedName>
</protein>
<sequence>MQRADLKNTIDQIKREEVVQKWLKGLKESTKKPYLTALADFCVVTNKNPTTLLNITYQEQENRIPPWELQIDQWFIAYKDYCYERNYSKQTCQGRRAIVSSFFHMFKINTPTNLVRREKDKLIVKNERKGLTKQNIIDAINAAKSFKLKALVLTQATSGMAQIDVLKLTIKQFENGLIDIGNGCKICKISMRRTKTNQEHITFIGFEAVELIQKYLQHERGEYDPEWALFSAKKGIKKAFTANGYNSAIKRLNKRLGWENKKWLFGKLTTHMFRKFFETQLTDSGMVDEHLRHFMGWKPKDPLKQKYYLANSEELQKSYIQHLGYLCLNDVETLTIESKEYKELKEKYEKDAKARDEELEELKEQNELTRKLVEDLIREMKSNE</sequence>